<evidence type="ECO:0000313" key="8">
    <source>
        <dbReference type="EMBL" id="SHJ54771.1"/>
    </source>
</evidence>
<evidence type="ECO:0000256" key="1">
    <source>
        <dbReference type="ARBA" id="ARBA00000385"/>
    </source>
</evidence>
<feature type="active site" description="Nucleophile" evidence="5">
    <location>
        <position position="47"/>
    </location>
</feature>
<keyword evidence="3 5" id="KW-0819">tRNA processing</keyword>
<evidence type="ECO:0000259" key="7">
    <source>
        <dbReference type="Pfam" id="PF16198"/>
    </source>
</evidence>
<dbReference type="SUPFAM" id="SSF55120">
    <property type="entry name" value="Pseudouridine synthase"/>
    <property type="match status" value="1"/>
</dbReference>
<dbReference type="InterPro" id="IPR020103">
    <property type="entry name" value="PsdUridine_synth_cat_dom_sf"/>
</dbReference>
<evidence type="ECO:0000259" key="6">
    <source>
        <dbReference type="Pfam" id="PF01509"/>
    </source>
</evidence>
<dbReference type="PANTHER" id="PTHR13767:SF2">
    <property type="entry name" value="PSEUDOURIDYLATE SYNTHASE TRUB1"/>
    <property type="match status" value="1"/>
</dbReference>
<dbReference type="GO" id="GO:0160148">
    <property type="term" value="F:tRNA pseudouridine(55) synthase activity"/>
    <property type="evidence" value="ECO:0007669"/>
    <property type="project" value="UniProtKB-EC"/>
</dbReference>
<keyword evidence="9" id="KW-1185">Reference proteome</keyword>
<gene>
    <name evidence="5" type="primary">truB</name>
    <name evidence="8" type="ORF">SAMN04488012_11157</name>
</gene>
<proteinExistence type="inferred from homology"/>
<feature type="domain" description="tRNA pseudouridylate synthase B C-terminal" evidence="7">
    <location>
        <begin position="181"/>
        <end position="239"/>
    </location>
</feature>
<reference evidence="8 9" key="1">
    <citation type="submission" date="2016-11" db="EMBL/GenBank/DDBJ databases">
        <authorList>
            <person name="Jaros S."/>
            <person name="Januszkiewicz K."/>
            <person name="Wedrychowicz H."/>
        </authorList>
    </citation>
    <scope>NUCLEOTIDE SEQUENCE [LARGE SCALE GENOMIC DNA]</scope>
    <source>
        <strain evidence="8 9">DSM 26892</strain>
    </source>
</reference>
<dbReference type="Pfam" id="PF01509">
    <property type="entry name" value="TruB_N"/>
    <property type="match status" value="1"/>
</dbReference>
<dbReference type="EMBL" id="FQZA01000011">
    <property type="protein sequence ID" value="SHJ54771.1"/>
    <property type="molecule type" value="Genomic_DNA"/>
</dbReference>
<dbReference type="GO" id="GO:1990481">
    <property type="term" value="P:mRNA pseudouridine synthesis"/>
    <property type="evidence" value="ECO:0007669"/>
    <property type="project" value="TreeGrafter"/>
</dbReference>
<dbReference type="Gene3D" id="3.30.2350.10">
    <property type="entry name" value="Pseudouridine synthase"/>
    <property type="match status" value="1"/>
</dbReference>
<evidence type="ECO:0000256" key="4">
    <source>
        <dbReference type="ARBA" id="ARBA00023235"/>
    </source>
</evidence>
<dbReference type="Pfam" id="PF16198">
    <property type="entry name" value="TruB_C_2"/>
    <property type="match status" value="1"/>
</dbReference>
<dbReference type="CDD" id="cd02573">
    <property type="entry name" value="PseudoU_synth_EcTruB"/>
    <property type="match status" value="1"/>
</dbReference>
<comment type="catalytic activity">
    <reaction evidence="1 5">
        <text>uridine(55) in tRNA = pseudouridine(55) in tRNA</text>
        <dbReference type="Rhea" id="RHEA:42532"/>
        <dbReference type="Rhea" id="RHEA-COMP:10101"/>
        <dbReference type="Rhea" id="RHEA-COMP:10102"/>
        <dbReference type="ChEBI" id="CHEBI:65314"/>
        <dbReference type="ChEBI" id="CHEBI:65315"/>
        <dbReference type="EC" id="5.4.99.25"/>
    </reaction>
</comment>
<comment type="similarity">
    <text evidence="2 5">Belongs to the pseudouridine synthase TruB family. Type 1 subfamily.</text>
</comment>
<dbReference type="GO" id="GO:0003723">
    <property type="term" value="F:RNA binding"/>
    <property type="evidence" value="ECO:0007669"/>
    <property type="project" value="InterPro"/>
</dbReference>
<comment type="function">
    <text evidence="5">Responsible for synthesis of pseudouridine from uracil-55 in the psi GC loop of transfer RNAs.</text>
</comment>
<dbReference type="InterPro" id="IPR014780">
    <property type="entry name" value="tRNA_psdUridine_synth_TruB"/>
</dbReference>
<dbReference type="RefSeq" id="WP_073129442.1">
    <property type="nucleotide sequence ID" value="NZ_FQZA01000011.1"/>
</dbReference>
<dbReference type="InterPro" id="IPR032819">
    <property type="entry name" value="TruB_C"/>
</dbReference>
<evidence type="ECO:0000256" key="2">
    <source>
        <dbReference type="ARBA" id="ARBA00005642"/>
    </source>
</evidence>
<dbReference type="EC" id="5.4.99.25" evidence="5"/>
<evidence type="ECO:0000256" key="5">
    <source>
        <dbReference type="HAMAP-Rule" id="MF_01080"/>
    </source>
</evidence>
<protein>
    <recommendedName>
        <fullName evidence="5">tRNA pseudouridine synthase B</fullName>
        <ecNumber evidence="5">5.4.99.25</ecNumber>
    </recommendedName>
    <alternativeName>
        <fullName evidence="5">tRNA pseudouridine(55) synthase</fullName>
        <shortName evidence="5">Psi55 synthase</shortName>
    </alternativeName>
    <alternativeName>
        <fullName evidence="5">tRNA pseudouridylate synthase</fullName>
    </alternativeName>
    <alternativeName>
        <fullName evidence="5">tRNA-uridine isomerase</fullName>
    </alternativeName>
</protein>
<name>A0A1M6K720_9RHOB</name>
<feature type="domain" description="Pseudouridine synthase II N-terminal" evidence="6">
    <location>
        <begin position="32"/>
        <end position="180"/>
    </location>
</feature>
<evidence type="ECO:0000256" key="3">
    <source>
        <dbReference type="ARBA" id="ARBA00022694"/>
    </source>
</evidence>
<dbReference type="NCBIfam" id="TIGR00431">
    <property type="entry name" value="TruB"/>
    <property type="match status" value="1"/>
</dbReference>
<dbReference type="Proteomes" id="UP000184040">
    <property type="component" value="Unassembled WGS sequence"/>
</dbReference>
<evidence type="ECO:0000313" key="9">
    <source>
        <dbReference type="Proteomes" id="UP000184040"/>
    </source>
</evidence>
<dbReference type="AlphaFoldDB" id="A0A1M6K720"/>
<dbReference type="PANTHER" id="PTHR13767">
    <property type="entry name" value="TRNA-PSEUDOURIDINE SYNTHASE"/>
    <property type="match status" value="1"/>
</dbReference>
<dbReference type="GO" id="GO:0031119">
    <property type="term" value="P:tRNA pseudouridine synthesis"/>
    <property type="evidence" value="ECO:0007669"/>
    <property type="project" value="UniProtKB-UniRule"/>
</dbReference>
<dbReference type="STRING" id="313368.SAMN04488012_11157"/>
<accession>A0A1M6K720</accession>
<dbReference type="InterPro" id="IPR002501">
    <property type="entry name" value="PsdUridine_synth_N"/>
</dbReference>
<organism evidence="8 9">
    <name type="scientific">Palleronia salina</name>
    <dbReference type="NCBI Taxonomy" id="313368"/>
    <lineage>
        <taxon>Bacteria</taxon>
        <taxon>Pseudomonadati</taxon>
        <taxon>Pseudomonadota</taxon>
        <taxon>Alphaproteobacteria</taxon>
        <taxon>Rhodobacterales</taxon>
        <taxon>Roseobacteraceae</taxon>
        <taxon>Palleronia</taxon>
    </lineage>
</organism>
<dbReference type="HAMAP" id="MF_01080">
    <property type="entry name" value="TruB_bact"/>
    <property type="match status" value="1"/>
</dbReference>
<sequence>MARRRKGRDISGFVIVDKPAGTGSTDVVNKVRWAFEAKKAGHAGTLDPDATGILVVALGEATKVLPLLTDALKAYDFQIRFGTATSTDDAGGDVVARSDARPDDDALRAALPGFTGDIMQVPPQVSAVKVEGERAYDLAREGVEMELAARPLYVDSLELTDRPDANSAHLQLVCGKGGYVRAIARDLGEALGTRAHVTALRRLWSGPFTLDHAVTLDEIQRLGRTPEIDDLLLPVEAGLEQVPSVQIGAIAVPRLKNGNPCDVLSTQADFGETCWAAHRGQALAIGTYRAGQFQPSRVLNRSDAGA</sequence>
<keyword evidence="4 5" id="KW-0413">Isomerase</keyword>